<organism evidence="1 2">
    <name type="scientific">Colletotrichum lupini</name>
    <dbReference type="NCBI Taxonomy" id="145971"/>
    <lineage>
        <taxon>Eukaryota</taxon>
        <taxon>Fungi</taxon>
        <taxon>Dikarya</taxon>
        <taxon>Ascomycota</taxon>
        <taxon>Pezizomycotina</taxon>
        <taxon>Sordariomycetes</taxon>
        <taxon>Hypocreomycetidae</taxon>
        <taxon>Glomerellales</taxon>
        <taxon>Glomerellaceae</taxon>
        <taxon>Colletotrichum</taxon>
        <taxon>Colletotrichum acutatum species complex</taxon>
    </lineage>
</organism>
<evidence type="ECO:0000313" key="2">
    <source>
        <dbReference type="Proteomes" id="UP000830671"/>
    </source>
</evidence>
<proteinExistence type="predicted"/>
<name>A0A9Q8SMR2_9PEZI</name>
<protein>
    <submittedName>
        <fullName evidence="1">Uncharacterized protein</fullName>
    </submittedName>
</protein>
<dbReference type="EMBL" id="CP019475">
    <property type="protein sequence ID" value="UQC79750.1"/>
    <property type="molecule type" value="Genomic_DNA"/>
</dbReference>
<sequence>MRSGNYVPVTWLGGLRILHKPGDDEAGLGSWLDPLASICPEAKYKPFSCIDRKTANAIGSDRSGAA</sequence>
<accession>A0A9Q8SMR2</accession>
<keyword evidence="2" id="KW-1185">Reference proteome</keyword>
<gene>
    <name evidence="1" type="ORF">CLUP02_05230</name>
</gene>
<dbReference type="RefSeq" id="XP_049141381.1">
    <property type="nucleotide sequence ID" value="XM_049284238.1"/>
</dbReference>
<evidence type="ECO:0000313" key="1">
    <source>
        <dbReference type="EMBL" id="UQC79750.1"/>
    </source>
</evidence>
<dbReference type="AlphaFoldDB" id="A0A9Q8SMR2"/>
<dbReference type="GeneID" id="73339248"/>
<dbReference type="Proteomes" id="UP000830671">
    <property type="component" value="Chromosome 3"/>
</dbReference>
<reference evidence="1" key="1">
    <citation type="journal article" date="2021" name="Mol. Plant Microbe Interact.">
        <title>Complete Genome Sequence of the Plant-Pathogenic Fungus Colletotrichum lupini.</title>
        <authorList>
            <person name="Baroncelli R."/>
            <person name="Pensec F."/>
            <person name="Da Lio D."/>
            <person name="Boufleur T."/>
            <person name="Vicente I."/>
            <person name="Sarrocco S."/>
            <person name="Picot A."/>
            <person name="Baraldi E."/>
            <person name="Sukno S."/>
            <person name="Thon M."/>
            <person name="Le Floch G."/>
        </authorList>
    </citation>
    <scope>NUCLEOTIDE SEQUENCE</scope>
    <source>
        <strain evidence="1">IMI 504893</strain>
    </source>
</reference>
<dbReference type="KEGG" id="clup:CLUP02_05230"/>